<sequence>MLSLFAVLVVFQGKATFSNMGRYSFMNEKRFRRWSDRAFDYAEFNMKLIALTFPEQEEQIAAIDASFISKLGRKTDGLGWYYNVCAGEAQPGLEISTICIPI</sequence>
<dbReference type="OrthoDB" id="151236at2"/>
<keyword evidence="2" id="KW-1185">Reference proteome</keyword>
<dbReference type="Proteomes" id="UP000000639">
    <property type="component" value="Chromosome"/>
</dbReference>
<dbReference type="AlphaFoldDB" id="A1SVB1"/>
<gene>
    <name evidence="1" type="ordered locus">Ping_1630</name>
</gene>
<evidence type="ECO:0000313" key="2">
    <source>
        <dbReference type="Proteomes" id="UP000000639"/>
    </source>
</evidence>
<reference evidence="1 2" key="1">
    <citation type="submission" date="2007-01" db="EMBL/GenBank/DDBJ databases">
        <title>Complete sequence of Psychromonas ingrahamii 37.</title>
        <authorList>
            <consortium name="US DOE Joint Genome Institute"/>
            <person name="Copeland A."/>
            <person name="Lucas S."/>
            <person name="Lapidus A."/>
            <person name="Barry K."/>
            <person name="Detter J.C."/>
            <person name="Glavina del Rio T."/>
            <person name="Hammon N."/>
            <person name="Israni S."/>
            <person name="Dalin E."/>
            <person name="Tice H."/>
            <person name="Pitluck S."/>
            <person name="Thompson L.S."/>
            <person name="Brettin T."/>
            <person name="Bruce D."/>
            <person name="Han C."/>
            <person name="Tapia R."/>
            <person name="Schmutz J."/>
            <person name="Larimer F."/>
            <person name="Land M."/>
            <person name="Hauser L."/>
            <person name="Kyrpides N."/>
            <person name="Ivanova N."/>
            <person name="Staley J."/>
            <person name="Richardson P."/>
        </authorList>
    </citation>
    <scope>NUCLEOTIDE SEQUENCE [LARGE SCALE GENOMIC DNA]</scope>
    <source>
        <strain evidence="1 2">37</strain>
    </source>
</reference>
<dbReference type="eggNOG" id="COG3385">
    <property type="taxonomic scope" value="Bacteria"/>
</dbReference>
<proteinExistence type="predicted"/>
<dbReference type="EMBL" id="CP000510">
    <property type="protein sequence ID" value="ABM03426.1"/>
    <property type="molecule type" value="Genomic_DNA"/>
</dbReference>
<accession>A1SVB1</accession>
<dbReference type="KEGG" id="pin:Ping_1630"/>
<evidence type="ECO:0008006" key="3">
    <source>
        <dbReference type="Google" id="ProtNLM"/>
    </source>
</evidence>
<organism evidence="1 2">
    <name type="scientific">Psychromonas ingrahamii (strain DSM 17664 / CCUG 51855 / 37)</name>
    <dbReference type="NCBI Taxonomy" id="357804"/>
    <lineage>
        <taxon>Bacteria</taxon>
        <taxon>Pseudomonadati</taxon>
        <taxon>Pseudomonadota</taxon>
        <taxon>Gammaproteobacteria</taxon>
        <taxon>Alteromonadales</taxon>
        <taxon>Psychromonadaceae</taxon>
        <taxon>Psychromonas</taxon>
    </lineage>
</organism>
<dbReference type="RefSeq" id="WP_011769986.1">
    <property type="nucleotide sequence ID" value="NC_008709.1"/>
</dbReference>
<evidence type="ECO:0000313" key="1">
    <source>
        <dbReference type="EMBL" id="ABM03426.1"/>
    </source>
</evidence>
<dbReference type="HOGENOM" id="CLU_2275122_0_0_6"/>
<protein>
    <recommendedName>
        <fullName evidence="3">Transposase</fullName>
    </recommendedName>
</protein>
<name>A1SVB1_PSYIN</name>